<dbReference type="EMBL" id="JBEPBX010000043">
    <property type="protein sequence ID" value="MER6617751.1"/>
    <property type="molecule type" value="Genomic_DNA"/>
</dbReference>
<organism evidence="1 2">
    <name type="scientific">Streptomyces xantholiticus</name>
    <dbReference type="NCBI Taxonomy" id="68285"/>
    <lineage>
        <taxon>Bacteria</taxon>
        <taxon>Bacillati</taxon>
        <taxon>Actinomycetota</taxon>
        <taxon>Actinomycetes</taxon>
        <taxon>Kitasatosporales</taxon>
        <taxon>Streptomycetaceae</taxon>
        <taxon>Streptomyces</taxon>
    </lineage>
</organism>
<accession>A0ABV1V3Z9</accession>
<sequence>MPAALAPLYGVLDLQARVLDRLGRDQEAREVRRWLAANPDVGTGGG</sequence>
<protein>
    <submittedName>
        <fullName evidence="1">Uncharacterized protein</fullName>
    </submittedName>
</protein>
<dbReference type="Proteomes" id="UP001445472">
    <property type="component" value="Unassembled WGS sequence"/>
</dbReference>
<evidence type="ECO:0000313" key="2">
    <source>
        <dbReference type="Proteomes" id="UP001445472"/>
    </source>
</evidence>
<gene>
    <name evidence="1" type="ORF">ABT276_31460</name>
</gene>
<keyword evidence="2" id="KW-1185">Reference proteome</keyword>
<dbReference type="RefSeq" id="WP_351978773.1">
    <property type="nucleotide sequence ID" value="NZ_JBEPBX010000043.1"/>
</dbReference>
<evidence type="ECO:0000313" key="1">
    <source>
        <dbReference type="EMBL" id="MER6617751.1"/>
    </source>
</evidence>
<reference evidence="1 2" key="1">
    <citation type="submission" date="2024-06" db="EMBL/GenBank/DDBJ databases">
        <title>The Natural Products Discovery Center: Release of the First 8490 Sequenced Strains for Exploring Actinobacteria Biosynthetic Diversity.</title>
        <authorList>
            <person name="Kalkreuter E."/>
            <person name="Kautsar S.A."/>
            <person name="Yang D."/>
            <person name="Bader C.D."/>
            <person name="Teijaro C.N."/>
            <person name="Fluegel L."/>
            <person name="Davis C.M."/>
            <person name="Simpson J.R."/>
            <person name="Lauterbach L."/>
            <person name="Steele A.D."/>
            <person name="Gui C."/>
            <person name="Meng S."/>
            <person name="Li G."/>
            <person name="Viehrig K."/>
            <person name="Ye F."/>
            <person name="Su P."/>
            <person name="Kiefer A.F."/>
            <person name="Nichols A."/>
            <person name="Cepeda A.J."/>
            <person name="Yan W."/>
            <person name="Fan B."/>
            <person name="Jiang Y."/>
            <person name="Adhikari A."/>
            <person name="Zheng C.-J."/>
            <person name="Schuster L."/>
            <person name="Cowan T.M."/>
            <person name="Smanski M.J."/>
            <person name="Chevrette M.G."/>
            <person name="De Carvalho L.P.S."/>
            <person name="Shen B."/>
        </authorList>
    </citation>
    <scope>NUCLEOTIDE SEQUENCE [LARGE SCALE GENOMIC DNA]</scope>
    <source>
        <strain evidence="1 2">NPDC000837</strain>
    </source>
</reference>
<proteinExistence type="predicted"/>
<name>A0ABV1V3Z9_9ACTN</name>
<comment type="caution">
    <text evidence="1">The sequence shown here is derived from an EMBL/GenBank/DDBJ whole genome shotgun (WGS) entry which is preliminary data.</text>
</comment>